<keyword evidence="12" id="KW-0521">NADP</keyword>
<dbReference type="PROSITE" id="PS01042">
    <property type="entry name" value="HOMOSER_DHGENASE"/>
    <property type="match status" value="1"/>
</dbReference>
<evidence type="ECO:0000256" key="2">
    <source>
        <dbReference type="ARBA" id="ARBA00005062"/>
    </source>
</evidence>
<dbReference type="EMBL" id="BAUV01000014">
    <property type="protein sequence ID" value="GAE35081.1"/>
    <property type="molecule type" value="Genomic_DNA"/>
</dbReference>
<keyword evidence="17" id="KW-1185">Reference proteome</keyword>
<dbReference type="EC" id="1.1.1.3" evidence="4 12"/>
<evidence type="ECO:0000256" key="3">
    <source>
        <dbReference type="ARBA" id="ARBA00006753"/>
    </source>
</evidence>
<evidence type="ECO:0000256" key="8">
    <source>
        <dbReference type="ARBA" id="ARBA00023002"/>
    </source>
</evidence>
<keyword evidence="7 12" id="KW-0791">Threonine biosynthesis</keyword>
<name>W4QSL5_HALA3</name>
<proteinExistence type="inferred from homology"/>
<evidence type="ECO:0000313" key="17">
    <source>
        <dbReference type="Proteomes" id="UP000018896"/>
    </source>
</evidence>
<dbReference type="OrthoDB" id="9808167at2"/>
<dbReference type="UniPathway" id="UPA00050">
    <property type="reaction ID" value="UER00063"/>
</dbReference>
<comment type="caution">
    <text evidence="16">The sequence shown here is derived from an EMBL/GenBank/DDBJ whole genome shotgun (WGS) entry which is preliminary data.</text>
</comment>
<dbReference type="AlphaFoldDB" id="W4QSL5"/>
<evidence type="ECO:0000256" key="9">
    <source>
        <dbReference type="ARBA" id="ARBA00023053"/>
    </source>
</evidence>
<dbReference type="Pfam" id="PF00742">
    <property type="entry name" value="Homoserine_dh"/>
    <property type="match status" value="1"/>
</dbReference>
<dbReference type="PANTHER" id="PTHR43331:SF1">
    <property type="entry name" value="HOMOSERINE DEHYDROGENASE"/>
    <property type="match status" value="1"/>
</dbReference>
<dbReference type="GO" id="GO:0004412">
    <property type="term" value="F:homoserine dehydrogenase activity"/>
    <property type="evidence" value="ECO:0007669"/>
    <property type="project" value="UniProtKB-EC"/>
</dbReference>
<keyword evidence="6 12" id="KW-0028">Amino-acid biosynthesis</keyword>
<dbReference type="NCBIfam" id="NF004976">
    <property type="entry name" value="PRK06349.1"/>
    <property type="match status" value="1"/>
</dbReference>
<comment type="pathway">
    <text evidence="1 12">Amino-acid biosynthesis; L-threonine biosynthesis; L-threonine from L-aspartate: step 3/5.</text>
</comment>
<feature type="domain" description="Homoserine dehydrogenase catalytic" evidence="14">
    <location>
        <begin position="136"/>
        <end position="314"/>
    </location>
</feature>
<evidence type="ECO:0000313" key="16">
    <source>
        <dbReference type="EMBL" id="GAE35081.1"/>
    </source>
</evidence>
<keyword evidence="8 12" id="KW-0560">Oxidoreductase</keyword>
<evidence type="ECO:0000256" key="4">
    <source>
        <dbReference type="ARBA" id="ARBA00013213"/>
    </source>
</evidence>
<comment type="pathway">
    <text evidence="2 12">Amino-acid biosynthesis; L-methionine biosynthesis via de novo pathway; L-homoserine from L-aspartate: step 3/3.</text>
</comment>
<protein>
    <recommendedName>
        <fullName evidence="5 12">Homoserine dehydrogenase</fullName>
        <ecNumber evidence="4 12">1.1.1.3</ecNumber>
    </recommendedName>
</protein>
<dbReference type="FunFam" id="3.30.360.10:FF:000005">
    <property type="entry name" value="Homoserine dehydrogenase"/>
    <property type="match status" value="1"/>
</dbReference>
<evidence type="ECO:0000256" key="7">
    <source>
        <dbReference type="ARBA" id="ARBA00022697"/>
    </source>
</evidence>
<dbReference type="InterPro" id="IPR036291">
    <property type="entry name" value="NAD(P)-bd_dom_sf"/>
</dbReference>
<dbReference type="GO" id="GO:0009086">
    <property type="term" value="P:methionine biosynthetic process"/>
    <property type="evidence" value="ECO:0007669"/>
    <property type="project" value="UniProtKB-KW"/>
</dbReference>
<evidence type="ECO:0000259" key="15">
    <source>
        <dbReference type="Pfam" id="PF03447"/>
    </source>
</evidence>
<feature type="domain" description="Aspartate/homoserine dehydrogenase NAD-binding" evidence="15">
    <location>
        <begin position="10"/>
        <end position="113"/>
    </location>
</feature>
<gene>
    <name evidence="16" type="ORF">JCM9157_2174</name>
</gene>
<dbReference type="InterPro" id="IPR005106">
    <property type="entry name" value="Asp/hSer_DH_NAD-bd"/>
</dbReference>
<dbReference type="GO" id="GO:0050661">
    <property type="term" value="F:NADP binding"/>
    <property type="evidence" value="ECO:0007669"/>
    <property type="project" value="InterPro"/>
</dbReference>
<evidence type="ECO:0000259" key="14">
    <source>
        <dbReference type="Pfam" id="PF00742"/>
    </source>
</evidence>
<dbReference type="PANTHER" id="PTHR43331">
    <property type="entry name" value="HOMOSERINE DEHYDROGENASE"/>
    <property type="match status" value="1"/>
</dbReference>
<accession>W4QSL5</accession>
<keyword evidence="10 12" id="KW-0486">Methionine biosynthesis</keyword>
<dbReference type="GO" id="GO:0009088">
    <property type="term" value="P:threonine biosynthetic process"/>
    <property type="evidence" value="ECO:0007669"/>
    <property type="project" value="UniProtKB-UniPathway"/>
</dbReference>
<dbReference type="STRING" id="1236973.JCM9157_2174"/>
<dbReference type="Gene3D" id="3.40.50.720">
    <property type="entry name" value="NAD(P)-binding Rossmann-like Domain"/>
    <property type="match status" value="1"/>
</dbReference>
<dbReference type="Pfam" id="PF03447">
    <property type="entry name" value="NAD_binding_3"/>
    <property type="match status" value="1"/>
</dbReference>
<dbReference type="InterPro" id="IPR001342">
    <property type="entry name" value="HDH_cat"/>
</dbReference>
<dbReference type="SUPFAM" id="SSF55347">
    <property type="entry name" value="Glyceraldehyde-3-phosphate dehydrogenase-like, C-terminal domain"/>
    <property type="match status" value="1"/>
</dbReference>
<dbReference type="UniPathway" id="UPA00051">
    <property type="reaction ID" value="UER00465"/>
</dbReference>
<organism evidence="16 17">
    <name type="scientific">Halalkalibacter akibai (strain ATCC 43226 / DSM 21942 / CIP 109018 / JCM 9157 / 1139)</name>
    <name type="common">Bacillus akibai</name>
    <dbReference type="NCBI Taxonomy" id="1236973"/>
    <lineage>
        <taxon>Bacteria</taxon>
        <taxon>Bacillati</taxon>
        <taxon>Bacillota</taxon>
        <taxon>Bacilli</taxon>
        <taxon>Bacillales</taxon>
        <taxon>Bacillaceae</taxon>
        <taxon>Halalkalibacter</taxon>
    </lineage>
</organism>
<evidence type="ECO:0000256" key="1">
    <source>
        <dbReference type="ARBA" id="ARBA00005056"/>
    </source>
</evidence>
<evidence type="ECO:0000256" key="5">
    <source>
        <dbReference type="ARBA" id="ARBA00013376"/>
    </source>
</evidence>
<dbReference type="eggNOG" id="COG0460">
    <property type="taxonomic scope" value="Bacteria"/>
</dbReference>
<evidence type="ECO:0000256" key="6">
    <source>
        <dbReference type="ARBA" id="ARBA00022605"/>
    </source>
</evidence>
<reference evidence="16 17" key="1">
    <citation type="journal article" date="2014" name="Genome Announc.">
        <title>Draft Genome Sequences of Three Alkaliphilic Bacillus Strains, Bacillus wakoensis JCM 9140T, Bacillus akibai JCM 9157T, and Bacillus hemicellulosilyticus JCM 9152T.</title>
        <authorList>
            <person name="Yuki M."/>
            <person name="Oshima K."/>
            <person name="Suda W."/>
            <person name="Oshida Y."/>
            <person name="Kitamura K."/>
            <person name="Iida T."/>
            <person name="Hattori M."/>
            <person name="Ohkuma M."/>
        </authorList>
    </citation>
    <scope>NUCLEOTIDE SEQUENCE [LARGE SCALE GENOMIC DNA]</scope>
    <source>
        <strain evidence="16 17">JCM 9157</strain>
    </source>
</reference>
<keyword evidence="9" id="KW-0915">Sodium</keyword>
<sequence>MNMLRIGLIGYGTVGSGVVERLAETKAEIEQIVEDQCEIAAVLVKDRQKKRAVNINAIVTTSWEEFCEAANYDLIFEAIGGIEPAFTYTSTWLKKGIPVITANKKLVAEKGWLLESLAAEYDTYYGYEAAVAGGIPIINALKGTLMTTSISRVSGILNGTTNYMLTEMIENHRSFTDVLMEAQELGYAEADPTDDIEGFDAWYKIRILSRLCFGTWPDEKNITRIGVSEVEDWHAEVGEKFNFKIKLIAEAKKVGTEVKGHVTPAFLVDTEPLASVRGVTNGISLEGSQINQLLFIGPGAGKEATSNSMIEDFLFHERMKSSGRVFKSNKEVEVKETYEHAIVFIKHAERARALEWIKEMKIVVLDTYDHYEGEGWIICNQKVPSPFKKFPIYGDVSKRRRVKKVHSAQLGSI</sequence>
<dbReference type="SUPFAM" id="SSF51735">
    <property type="entry name" value="NAD(P)-binding Rossmann-fold domains"/>
    <property type="match status" value="1"/>
</dbReference>
<dbReference type="Proteomes" id="UP000018896">
    <property type="component" value="Unassembled WGS sequence"/>
</dbReference>
<comment type="similarity">
    <text evidence="3 13">Belongs to the homoserine dehydrogenase family.</text>
</comment>
<comment type="catalytic activity">
    <reaction evidence="11">
        <text>L-homoserine + NADP(+) = L-aspartate 4-semialdehyde + NADPH + H(+)</text>
        <dbReference type="Rhea" id="RHEA:15761"/>
        <dbReference type="ChEBI" id="CHEBI:15378"/>
        <dbReference type="ChEBI" id="CHEBI:57476"/>
        <dbReference type="ChEBI" id="CHEBI:57783"/>
        <dbReference type="ChEBI" id="CHEBI:58349"/>
        <dbReference type="ChEBI" id="CHEBI:537519"/>
        <dbReference type="EC" id="1.1.1.3"/>
    </reaction>
    <physiologicalReaction direction="right-to-left" evidence="11">
        <dbReference type="Rhea" id="RHEA:15763"/>
    </physiologicalReaction>
</comment>
<dbReference type="RefSeq" id="WP_148296844.1">
    <property type="nucleotide sequence ID" value="NZ_BAUV01000014.1"/>
</dbReference>
<evidence type="ECO:0000256" key="10">
    <source>
        <dbReference type="ARBA" id="ARBA00023167"/>
    </source>
</evidence>
<evidence type="ECO:0000256" key="13">
    <source>
        <dbReference type="RuleBase" id="RU004171"/>
    </source>
</evidence>
<dbReference type="InterPro" id="IPR019811">
    <property type="entry name" value="HDH_CS"/>
</dbReference>
<evidence type="ECO:0000256" key="11">
    <source>
        <dbReference type="ARBA" id="ARBA00048841"/>
    </source>
</evidence>
<dbReference type="Gene3D" id="3.30.360.10">
    <property type="entry name" value="Dihydrodipicolinate Reductase, domain 2"/>
    <property type="match status" value="1"/>
</dbReference>
<evidence type="ECO:0000256" key="12">
    <source>
        <dbReference type="RuleBase" id="RU000579"/>
    </source>
</evidence>